<sequence length="457" mass="50564">MEREKLKSRLGFILISAGCAIGIGNVWKFAYMAGQGGGGFFVLLYLLFLVMLGIPIMSMEFAVGRASQKSPAQAYKALEKAGQKWHIHGYIALIGNYLLMMFYTTVAGWMLYYFYLTSTGKFVGLNTDGVANVFSEMLQKPVTMTICMLIIVVVGFFICSIGLQNGLEKVTKVMMVALLAIMVILAINSFFMKGAKEGLSFYLIPSIERAKAAGIGNTAVGAMNQAFFTLSIGIGAMAIFGSYIGKDRSLLGESVTIAALDTFVAITSGLIIFPACFTFGVDQTQGPSLVFITLPNIFNNIPFGRVWGSLFFVFMTFAAFSTVLAVFENIVSCCMELTGFNRKKSSIVNMILVALLSMPCVLGFNFWSFDWLGVFGGSFLDFEDFLVSNIWLPLGSLIYLLFCTSKFGWGWKNYKEEANTGKGIKIHNWMRVYLTYILPLIVLFIFAFGIYDKFWAK</sequence>
<dbReference type="CDD" id="cd10336">
    <property type="entry name" value="SLC6sbd_Tyt1-Like"/>
    <property type="match status" value="1"/>
</dbReference>
<feature type="transmembrane region" description="Helical" evidence="6">
    <location>
        <begin position="257"/>
        <end position="281"/>
    </location>
</feature>
<dbReference type="EMBL" id="QSFD01000002">
    <property type="protein sequence ID" value="RHA20151.1"/>
    <property type="molecule type" value="Genomic_DNA"/>
</dbReference>
<keyword evidence="5 6" id="KW-0472">Membrane</keyword>
<keyword evidence="4 6" id="KW-1133">Transmembrane helix</keyword>
<name>A0A413RBW9_9FIRM</name>
<feature type="transmembrane region" description="Helical" evidence="6">
    <location>
        <begin position="389"/>
        <end position="411"/>
    </location>
</feature>
<keyword evidence="3 6" id="KW-0812">Transmembrane</keyword>
<protein>
    <submittedName>
        <fullName evidence="7">Sodium-dependent transporter</fullName>
    </submittedName>
</protein>
<feature type="transmembrane region" description="Helical" evidence="6">
    <location>
        <begin position="306"/>
        <end position="327"/>
    </location>
</feature>
<dbReference type="InterPro" id="IPR047218">
    <property type="entry name" value="YocR/YhdH-like"/>
</dbReference>
<evidence type="ECO:0000313" key="7">
    <source>
        <dbReference type="EMBL" id="RHA20151.1"/>
    </source>
</evidence>
<dbReference type="InterPro" id="IPR000175">
    <property type="entry name" value="Na/ntran_symport"/>
</dbReference>
<dbReference type="RefSeq" id="WP_117969673.1">
    <property type="nucleotide sequence ID" value="NZ_CAUBDO010000021.1"/>
</dbReference>
<evidence type="ECO:0000256" key="1">
    <source>
        <dbReference type="ARBA" id="ARBA00004141"/>
    </source>
</evidence>
<accession>A0A413RBW9</accession>
<evidence type="ECO:0000256" key="6">
    <source>
        <dbReference type="SAM" id="Phobius"/>
    </source>
</evidence>
<dbReference type="NCBIfam" id="NF037979">
    <property type="entry name" value="Na_transp"/>
    <property type="match status" value="1"/>
</dbReference>
<evidence type="ECO:0000256" key="2">
    <source>
        <dbReference type="ARBA" id="ARBA00022448"/>
    </source>
</evidence>
<dbReference type="GO" id="GO:0016020">
    <property type="term" value="C:membrane"/>
    <property type="evidence" value="ECO:0007669"/>
    <property type="project" value="UniProtKB-SubCell"/>
</dbReference>
<dbReference type="Proteomes" id="UP000284779">
    <property type="component" value="Unassembled WGS sequence"/>
</dbReference>
<feature type="transmembrane region" description="Helical" evidence="6">
    <location>
        <begin position="90"/>
        <end position="115"/>
    </location>
</feature>
<gene>
    <name evidence="7" type="ORF">DW944_03165</name>
</gene>
<feature type="transmembrane region" description="Helical" evidence="6">
    <location>
        <begin position="173"/>
        <end position="192"/>
    </location>
</feature>
<keyword evidence="8" id="KW-1185">Reference proteome</keyword>
<evidence type="ECO:0000256" key="3">
    <source>
        <dbReference type="ARBA" id="ARBA00022692"/>
    </source>
</evidence>
<dbReference type="PANTHER" id="PTHR42948">
    <property type="entry name" value="TRANSPORTER"/>
    <property type="match status" value="1"/>
</dbReference>
<proteinExistence type="predicted"/>
<feature type="transmembrane region" description="Helical" evidence="6">
    <location>
        <begin position="432"/>
        <end position="451"/>
    </location>
</feature>
<feature type="transmembrane region" description="Helical" evidence="6">
    <location>
        <begin position="12"/>
        <end position="30"/>
    </location>
</feature>
<evidence type="ECO:0000256" key="4">
    <source>
        <dbReference type="ARBA" id="ARBA00022989"/>
    </source>
</evidence>
<evidence type="ECO:0000313" key="8">
    <source>
        <dbReference type="Proteomes" id="UP000284779"/>
    </source>
</evidence>
<feature type="transmembrane region" description="Helical" evidence="6">
    <location>
        <begin position="226"/>
        <end position="245"/>
    </location>
</feature>
<dbReference type="PANTHER" id="PTHR42948:SF1">
    <property type="entry name" value="TRANSPORTER"/>
    <property type="match status" value="1"/>
</dbReference>
<feature type="transmembrane region" description="Helical" evidence="6">
    <location>
        <begin position="142"/>
        <end position="161"/>
    </location>
</feature>
<dbReference type="SUPFAM" id="SSF161070">
    <property type="entry name" value="SNF-like"/>
    <property type="match status" value="1"/>
</dbReference>
<keyword evidence="2" id="KW-0813">Transport</keyword>
<dbReference type="AlphaFoldDB" id="A0A413RBW9"/>
<feature type="transmembrane region" description="Helical" evidence="6">
    <location>
        <begin position="347"/>
        <end position="369"/>
    </location>
</feature>
<organism evidence="7 8">
    <name type="scientific">Eubacterium ventriosum</name>
    <dbReference type="NCBI Taxonomy" id="39496"/>
    <lineage>
        <taxon>Bacteria</taxon>
        <taxon>Bacillati</taxon>
        <taxon>Bacillota</taxon>
        <taxon>Clostridia</taxon>
        <taxon>Eubacteriales</taxon>
        <taxon>Eubacteriaceae</taxon>
        <taxon>Eubacterium</taxon>
    </lineage>
</organism>
<dbReference type="PRINTS" id="PR00176">
    <property type="entry name" value="NANEUSMPORT"/>
</dbReference>
<dbReference type="Pfam" id="PF00209">
    <property type="entry name" value="SNF"/>
    <property type="match status" value="2"/>
</dbReference>
<dbReference type="InterPro" id="IPR037272">
    <property type="entry name" value="SNS_sf"/>
</dbReference>
<dbReference type="PROSITE" id="PS50267">
    <property type="entry name" value="NA_NEUROTRAN_SYMP_3"/>
    <property type="match status" value="1"/>
</dbReference>
<reference evidence="7 8" key="1">
    <citation type="submission" date="2018-08" db="EMBL/GenBank/DDBJ databases">
        <title>A genome reference for cultivated species of the human gut microbiota.</title>
        <authorList>
            <person name="Zou Y."/>
            <person name="Xue W."/>
            <person name="Luo G."/>
        </authorList>
    </citation>
    <scope>NUCLEOTIDE SEQUENCE [LARGE SCALE GENOMIC DNA]</scope>
    <source>
        <strain evidence="7 8">AM44-11BH</strain>
    </source>
</reference>
<evidence type="ECO:0000256" key="5">
    <source>
        <dbReference type="ARBA" id="ARBA00023136"/>
    </source>
</evidence>
<comment type="caution">
    <text evidence="7">The sequence shown here is derived from an EMBL/GenBank/DDBJ whole genome shotgun (WGS) entry which is preliminary data.</text>
</comment>
<comment type="subcellular location">
    <subcellularLocation>
        <location evidence="1">Membrane</location>
        <topology evidence="1">Multi-pass membrane protein</topology>
    </subcellularLocation>
</comment>
<feature type="transmembrane region" description="Helical" evidence="6">
    <location>
        <begin position="42"/>
        <end position="63"/>
    </location>
</feature>